<name>A0AAV7Q7G2_PLEWA</name>
<proteinExistence type="predicted"/>
<accession>A0AAV7Q7G2</accession>
<gene>
    <name evidence="1" type="ORF">NDU88_002708</name>
</gene>
<dbReference type="AlphaFoldDB" id="A0AAV7Q7G2"/>
<sequence>MRRIGACGVLGLWRSNANDITRQKKAPETLLIPLGHPPGGAKEHYFLGAQMAKDKPAEAVQANKIGNYAHPPPQEDAMGEQMKQAPSVELGARTMAESWAEIKGSHEAMLVNIDTMAIEVGPLGVDFLNISKRVSKTEGHVTELQQEVANLKKTVTCAPITLDMSGG</sequence>
<keyword evidence="2" id="KW-1185">Reference proteome</keyword>
<organism evidence="1 2">
    <name type="scientific">Pleurodeles waltl</name>
    <name type="common">Iberian ribbed newt</name>
    <dbReference type="NCBI Taxonomy" id="8319"/>
    <lineage>
        <taxon>Eukaryota</taxon>
        <taxon>Metazoa</taxon>
        <taxon>Chordata</taxon>
        <taxon>Craniata</taxon>
        <taxon>Vertebrata</taxon>
        <taxon>Euteleostomi</taxon>
        <taxon>Amphibia</taxon>
        <taxon>Batrachia</taxon>
        <taxon>Caudata</taxon>
        <taxon>Salamandroidea</taxon>
        <taxon>Salamandridae</taxon>
        <taxon>Pleurodelinae</taxon>
        <taxon>Pleurodeles</taxon>
    </lineage>
</organism>
<comment type="caution">
    <text evidence="1">The sequence shown here is derived from an EMBL/GenBank/DDBJ whole genome shotgun (WGS) entry which is preliminary data.</text>
</comment>
<protein>
    <submittedName>
        <fullName evidence="1">Uncharacterized protein</fullName>
    </submittedName>
</protein>
<dbReference type="Proteomes" id="UP001066276">
    <property type="component" value="Chromosome 6"/>
</dbReference>
<reference evidence="1" key="1">
    <citation type="journal article" date="2022" name="bioRxiv">
        <title>Sequencing and chromosome-scale assembly of the giantPleurodeles waltlgenome.</title>
        <authorList>
            <person name="Brown T."/>
            <person name="Elewa A."/>
            <person name="Iarovenko S."/>
            <person name="Subramanian E."/>
            <person name="Araus A.J."/>
            <person name="Petzold A."/>
            <person name="Susuki M."/>
            <person name="Suzuki K.-i.T."/>
            <person name="Hayashi T."/>
            <person name="Toyoda A."/>
            <person name="Oliveira C."/>
            <person name="Osipova E."/>
            <person name="Leigh N.D."/>
            <person name="Simon A."/>
            <person name="Yun M.H."/>
        </authorList>
    </citation>
    <scope>NUCLEOTIDE SEQUENCE</scope>
    <source>
        <strain evidence="1">20211129_DDA</strain>
        <tissue evidence="1">Liver</tissue>
    </source>
</reference>
<evidence type="ECO:0000313" key="2">
    <source>
        <dbReference type="Proteomes" id="UP001066276"/>
    </source>
</evidence>
<evidence type="ECO:0000313" key="1">
    <source>
        <dbReference type="EMBL" id="KAJ1136291.1"/>
    </source>
</evidence>
<dbReference type="EMBL" id="JANPWB010000010">
    <property type="protein sequence ID" value="KAJ1136291.1"/>
    <property type="molecule type" value="Genomic_DNA"/>
</dbReference>